<dbReference type="AlphaFoldDB" id="A0A2A5RKV0"/>
<sequence>MLDPNIQMPNFSVPKLPDLSSLTRAYPQQVNIVENQKAFNQLVILGNGFDLACGLKSTYRHFFEYILDKDESKNNYWYYIFRSLHYRRVDFNGWTDIEKQILIELKNIEIFYSNGILKENEYIVKEQLEEFISFNGSNPSLRLTASAITSLYSYYYEIPSKKSFQEQLIKKLLLLEEDFCKYLIEQINIEDEQIDDFFSEIKKENLNNYYIKSLIIGYYILTSELPDFSIQYLNDILTDITEYDSFDLFFEEIDTINKLFSEDDIMSSILSFNYTEPLKQLNLRNIHGALSEGNILFGIDYDKLKDNFTEPPIEFSKSYRILESGRDTKMNISSDIDIIKFYGHGLGEADYSYFQAIFDSVDLYHSNTKIIFYWSQYEGVDKKTIRVEQVKNVTNLIEEYGTTFTNQDHGRNLLTKLQLENRLQINEIPINNLFECLI</sequence>
<keyword evidence="2" id="KW-1185">Reference proteome</keyword>
<dbReference type="InterPro" id="IPR025935">
    <property type="entry name" value="AbiH"/>
</dbReference>
<organism evidence="1 2">
    <name type="scientific">Lactococcus fujiensis JCM 16395</name>
    <dbReference type="NCBI Taxonomy" id="1291764"/>
    <lineage>
        <taxon>Bacteria</taxon>
        <taxon>Bacillati</taxon>
        <taxon>Bacillota</taxon>
        <taxon>Bacilli</taxon>
        <taxon>Lactobacillales</taxon>
        <taxon>Streptococcaceae</taxon>
        <taxon>Lactococcus</taxon>
    </lineage>
</organism>
<evidence type="ECO:0000313" key="1">
    <source>
        <dbReference type="EMBL" id="PCR99818.1"/>
    </source>
</evidence>
<evidence type="ECO:0000313" key="2">
    <source>
        <dbReference type="Proteomes" id="UP000218181"/>
    </source>
</evidence>
<dbReference type="Proteomes" id="UP000218181">
    <property type="component" value="Unassembled WGS sequence"/>
</dbReference>
<dbReference type="OrthoDB" id="9810135at2"/>
<dbReference type="Pfam" id="PF14253">
    <property type="entry name" value="AbiH"/>
    <property type="match status" value="1"/>
</dbReference>
<gene>
    <name evidence="1" type="ORF">RT41_GL001624</name>
</gene>
<accession>A0A2A5RKV0</accession>
<protein>
    <submittedName>
        <fullName evidence="1">Uncharacterized protein</fullName>
    </submittedName>
</protein>
<reference evidence="1 2" key="1">
    <citation type="submission" date="2014-12" db="EMBL/GenBank/DDBJ databases">
        <title>Draft genome sequences of 10 type strains of Lactococcus.</title>
        <authorList>
            <person name="Sun Z."/>
            <person name="Zhong Z."/>
            <person name="Liu W."/>
            <person name="Zhang W."/>
            <person name="Zhang H."/>
        </authorList>
    </citation>
    <scope>NUCLEOTIDE SEQUENCE [LARGE SCALE GENOMIC DNA]</scope>
    <source>
        <strain evidence="1 2">JCM 16395</strain>
    </source>
</reference>
<comment type="caution">
    <text evidence="1">The sequence shown here is derived from an EMBL/GenBank/DDBJ whole genome shotgun (WGS) entry which is preliminary data.</text>
</comment>
<name>A0A2A5RKV0_9LACT</name>
<dbReference type="RefSeq" id="WP_143467352.1">
    <property type="nucleotide sequence ID" value="NZ_JXJU01000006.1"/>
</dbReference>
<dbReference type="EMBL" id="JXJU01000006">
    <property type="protein sequence ID" value="PCR99818.1"/>
    <property type="molecule type" value="Genomic_DNA"/>
</dbReference>
<dbReference type="STRING" id="1291764.GCA_001311235_01858"/>
<proteinExistence type="predicted"/>